<keyword evidence="5" id="KW-1185">Reference proteome</keyword>
<dbReference type="AlphaFoldDB" id="A0A1G7NE59"/>
<proteinExistence type="predicted"/>
<dbReference type="InterPro" id="IPR000182">
    <property type="entry name" value="GNAT_dom"/>
</dbReference>
<evidence type="ECO:0000259" key="3">
    <source>
        <dbReference type="PROSITE" id="PS51186"/>
    </source>
</evidence>
<evidence type="ECO:0000256" key="1">
    <source>
        <dbReference type="ARBA" id="ARBA00022679"/>
    </source>
</evidence>
<evidence type="ECO:0000313" key="4">
    <source>
        <dbReference type="EMBL" id="SDF72348.1"/>
    </source>
</evidence>
<sequence length="334" mass="36583">MTQDTGTDLAIRHAAPADAGALDRLWDLAGVADPSEPAETVLARTGGQTAIFLGESAGEIVASAVVSVTGAHGWLEHVCVHPGSRRRGYGRQLVRAAEIWLSEQGAGEARAVLDVPFTEAMPFAHALGYGQQAAALMARSLTARAGANQGTDADDALLQATITHLEMRHPPTHPPPHAPAGKRVALMRAERPTVSFYRFLYNTVGEQWLWWERRTLSDDVLARIIQDERSEIYVLYVDGSPAGFAELEHWRPPMVNLAYIGLLPEYIGQGFGRYLLGNVIDLAWQNEISKLTVSTNTLDHHRAISLYQRMGFEPVSQEVWTMHDPRVVGLIPAS</sequence>
<name>A0A1G7NE59_9PROT</name>
<dbReference type="GO" id="GO:0016747">
    <property type="term" value="F:acyltransferase activity, transferring groups other than amino-acyl groups"/>
    <property type="evidence" value="ECO:0007669"/>
    <property type="project" value="InterPro"/>
</dbReference>
<dbReference type="EMBL" id="FNCE01000002">
    <property type="protein sequence ID" value="SDF72348.1"/>
    <property type="molecule type" value="Genomic_DNA"/>
</dbReference>
<accession>A0A1G7NE59</accession>
<reference evidence="4 5" key="1">
    <citation type="submission" date="2016-10" db="EMBL/GenBank/DDBJ databases">
        <authorList>
            <person name="de Groot N.N."/>
        </authorList>
    </citation>
    <scope>NUCLEOTIDE SEQUENCE [LARGE SCALE GENOMIC DNA]</scope>
    <source>
        <strain evidence="4 5">DSM 25584</strain>
    </source>
</reference>
<dbReference type="Gene3D" id="3.40.630.30">
    <property type="match status" value="2"/>
</dbReference>
<dbReference type="SUPFAM" id="SSF55729">
    <property type="entry name" value="Acyl-CoA N-acyltransferases (Nat)"/>
    <property type="match status" value="2"/>
</dbReference>
<dbReference type="Pfam" id="PF00583">
    <property type="entry name" value="Acetyltransf_1"/>
    <property type="match status" value="2"/>
</dbReference>
<feature type="domain" description="N-acetyltransferase" evidence="3">
    <location>
        <begin position="9"/>
        <end position="172"/>
    </location>
</feature>
<dbReference type="PANTHER" id="PTHR43877:SF1">
    <property type="entry name" value="ACETYLTRANSFERASE"/>
    <property type="match status" value="1"/>
</dbReference>
<dbReference type="InterPro" id="IPR050832">
    <property type="entry name" value="Bact_Acetyltransf"/>
</dbReference>
<dbReference type="Proteomes" id="UP000199415">
    <property type="component" value="Unassembled WGS sequence"/>
</dbReference>
<protein>
    <submittedName>
        <fullName evidence="4">N-acetylglutamate synthase, GNAT family</fullName>
    </submittedName>
</protein>
<evidence type="ECO:0000313" key="5">
    <source>
        <dbReference type="Proteomes" id="UP000199415"/>
    </source>
</evidence>
<keyword evidence="2" id="KW-0012">Acyltransferase</keyword>
<dbReference type="STRING" id="1082479.SAMN05216241_102135"/>
<gene>
    <name evidence="4" type="ORF">SAMN05216241_102135</name>
</gene>
<dbReference type="CDD" id="cd04301">
    <property type="entry name" value="NAT_SF"/>
    <property type="match status" value="2"/>
</dbReference>
<evidence type="ECO:0000256" key="2">
    <source>
        <dbReference type="ARBA" id="ARBA00023315"/>
    </source>
</evidence>
<dbReference type="PROSITE" id="PS51186">
    <property type="entry name" value="GNAT"/>
    <property type="match status" value="2"/>
</dbReference>
<dbReference type="InterPro" id="IPR016181">
    <property type="entry name" value="Acyl_CoA_acyltransferase"/>
</dbReference>
<organism evidence="4 5">
    <name type="scientific">Limimonas halophila</name>
    <dbReference type="NCBI Taxonomy" id="1082479"/>
    <lineage>
        <taxon>Bacteria</taxon>
        <taxon>Pseudomonadati</taxon>
        <taxon>Pseudomonadota</taxon>
        <taxon>Alphaproteobacteria</taxon>
        <taxon>Rhodospirillales</taxon>
        <taxon>Rhodovibrionaceae</taxon>
        <taxon>Limimonas</taxon>
    </lineage>
</organism>
<dbReference type="RefSeq" id="WP_176758498.1">
    <property type="nucleotide sequence ID" value="NZ_FNCE01000002.1"/>
</dbReference>
<feature type="domain" description="N-acetyltransferase" evidence="3">
    <location>
        <begin position="195"/>
        <end position="334"/>
    </location>
</feature>
<dbReference type="PANTHER" id="PTHR43877">
    <property type="entry name" value="AMINOALKYLPHOSPHONATE N-ACETYLTRANSFERASE-RELATED-RELATED"/>
    <property type="match status" value="1"/>
</dbReference>
<keyword evidence="1" id="KW-0808">Transferase</keyword>